<keyword evidence="1" id="KW-0805">Transcription regulation</keyword>
<dbReference type="Gene3D" id="1.10.10.10">
    <property type="entry name" value="Winged helix-like DNA-binding domain superfamily/Winged helix DNA-binding domain"/>
    <property type="match status" value="1"/>
</dbReference>
<dbReference type="Pfam" id="PF07702">
    <property type="entry name" value="UTRA"/>
    <property type="match status" value="1"/>
</dbReference>
<dbReference type="Proteomes" id="UP000280726">
    <property type="component" value="Unassembled WGS sequence"/>
</dbReference>
<dbReference type="InterPro" id="IPR050679">
    <property type="entry name" value="Bact_HTH_transcr_reg"/>
</dbReference>
<comment type="caution">
    <text evidence="6">The sequence shown here is derived from an EMBL/GenBank/DDBJ whole genome shotgun (WGS) entry which is preliminary data.</text>
</comment>
<dbReference type="GO" id="GO:0003677">
    <property type="term" value="F:DNA binding"/>
    <property type="evidence" value="ECO:0007669"/>
    <property type="project" value="UniProtKB-KW"/>
</dbReference>
<proteinExistence type="predicted"/>
<accession>A0A3N4Z2R5</accession>
<keyword evidence="3" id="KW-0804">Transcription</keyword>
<dbReference type="GO" id="GO:0003700">
    <property type="term" value="F:DNA-binding transcription factor activity"/>
    <property type="evidence" value="ECO:0007669"/>
    <property type="project" value="InterPro"/>
</dbReference>
<evidence type="ECO:0000256" key="3">
    <source>
        <dbReference type="ARBA" id="ARBA00023163"/>
    </source>
</evidence>
<dbReference type="SUPFAM" id="SSF64288">
    <property type="entry name" value="Chorismate lyase-like"/>
    <property type="match status" value="1"/>
</dbReference>
<dbReference type="InterPro" id="IPR036390">
    <property type="entry name" value="WH_DNA-bd_sf"/>
</dbReference>
<dbReference type="PROSITE" id="PS50949">
    <property type="entry name" value="HTH_GNTR"/>
    <property type="match status" value="1"/>
</dbReference>
<dbReference type="OrthoDB" id="7363114at2"/>
<gene>
    <name evidence="6" type="ORF">EDD32_0340</name>
</gene>
<dbReference type="GO" id="GO:0045892">
    <property type="term" value="P:negative regulation of DNA-templated transcription"/>
    <property type="evidence" value="ECO:0007669"/>
    <property type="project" value="TreeGrafter"/>
</dbReference>
<dbReference type="InterPro" id="IPR028978">
    <property type="entry name" value="Chorismate_lyase_/UTRA_dom_sf"/>
</dbReference>
<dbReference type="AlphaFoldDB" id="A0A3N4Z2R5"/>
<dbReference type="InterPro" id="IPR011663">
    <property type="entry name" value="UTRA"/>
</dbReference>
<dbReference type="InterPro" id="IPR036388">
    <property type="entry name" value="WH-like_DNA-bd_sf"/>
</dbReference>
<keyword evidence="7" id="KW-1185">Reference proteome</keyword>
<dbReference type="InterPro" id="IPR000524">
    <property type="entry name" value="Tscrpt_reg_HTH_GntR"/>
</dbReference>
<evidence type="ECO:0000256" key="4">
    <source>
        <dbReference type="SAM" id="MobiDB-lite"/>
    </source>
</evidence>
<dbReference type="SMART" id="SM00345">
    <property type="entry name" value="HTH_GNTR"/>
    <property type="match status" value="1"/>
</dbReference>
<reference evidence="6 7" key="1">
    <citation type="submission" date="2018-11" db="EMBL/GenBank/DDBJ databases">
        <title>Sequencing the genomes of 1000 actinobacteria strains.</title>
        <authorList>
            <person name="Klenk H.-P."/>
        </authorList>
    </citation>
    <scope>NUCLEOTIDE SEQUENCE [LARGE SCALE GENOMIC DNA]</scope>
    <source>
        <strain evidence="6 7">DSM 14418</strain>
    </source>
</reference>
<evidence type="ECO:0000313" key="6">
    <source>
        <dbReference type="EMBL" id="RPF25926.1"/>
    </source>
</evidence>
<keyword evidence="2" id="KW-0238">DNA-binding</keyword>
<dbReference type="PANTHER" id="PTHR44846">
    <property type="entry name" value="MANNOSYL-D-GLYCERATE TRANSPORT/METABOLISM SYSTEM REPRESSOR MNGR-RELATED"/>
    <property type="match status" value="1"/>
</dbReference>
<evidence type="ECO:0000256" key="1">
    <source>
        <dbReference type="ARBA" id="ARBA00023015"/>
    </source>
</evidence>
<dbReference type="PRINTS" id="PR00035">
    <property type="entry name" value="HTHGNTR"/>
</dbReference>
<protein>
    <submittedName>
        <fullName evidence="6">GntR family transcriptional regulator</fullName>
    </submittedName>
</protein>
<feature type="region of interest" description="Disordered" evidence="4">
    <location>
        <begin position="226"/>
        <end position="250"/>
    </location>
</feature>
<name>A0A3N4Z2R5_9MICO</name>
<evidence type="ECO:0000313" key="7">
    <source>
        <dbReference type="Proteomes" id="UP000280726"/>
    </source>
</evidence>
<evidence type="ECO:0000259" key="5">
    <source>
        <dbReference type="PROSITE" id="PS50949"/>
    </source>
</evidence>
<dbReference type="PANTHER" id="PTHR44846:SF1">
    <property type="entry name" value="MANNOSYL-D-GLYCERATE TRANSPORT_METABOLISM SYSTEM REPRESSOR MNGR-RELATED"/>
    <property type="match status" value="1"/>
</dbReference>
<organism evidence="6 7">
    <name type="scientific">Georgenia muralis</name>
    <dbReference type="NCBI Taxonomy" id="154117"/>
    <lineage>
        <taxon>Bacteria</taxon>
        <taxon>Bacillati</taxon>
        <taxon>Actinomycetota</taxon>
        <taxon>Actinomycetes</taxon>
        <taxon>Micrococcales</taxon>
        <taxon>Bogoriellaceae</taxon>
        <taxon>Georgenia</taxon>
    </lineage>
</organism>
<dbReference type="SUPFAM" id="SSF46785">
    <property type="entry name" value="Winged helix' DNA-binding domain"/>
    <property type="match status" value="1"/>
</dbReference>
<dbReference type="Gene3D" id="3.40.1410.10">
    <property type="entry name" value="Chorismate lyase-like"/>
    <property type="match status" value="1"/>
</dbReference>
<dbReference type="EMBL" id="RKRA01000001">
    <property type="protein sequence ID" value="RPF25926.1"/>
    <property type="molecule type" value="Genomic_DNA"/>
</dbReference>
<dbReference type="CDD" id="cd07377">
    <property type="entry name" value="WHTH_GntR"/>
    <property type="match status" value="1"/>
</dbReference>
<sequence length="250" mass="27373">MKHTTVRDYLEGLVEHLEPGSRIPSERELCEQFGVSRMTVRQAVDALVVAGVLQRVQGRGTFVSRPRVDMQLRLTAFDDEMRRRHMSPGSRVLRADSRPAPAEVATALEIPAGDAVYYLYRVRLADGVPMSLEENWAPAALLPGLLEPAPPSSLYAAFLERGFPPSWGEDTIEAMVVRSPDADLLGLPDGGAGLRITRRTFSSDVAIGYSRSLYRGDRYALWAPVSPPSPALAPPRREAPARRTVTPGAS</sequence>
<dbReference type="SMART" id="SM00866">
    <property type="entry name" value="UTRA"/>
    <property type="match status" value="1"/>
</dbReference>
<dbReference type="Pfam" id="PF00392">
    <property type="entry name" value="GntR"/>
    <property type="match status" value="1"/>
</dbReference>
<dbReference type="RefSeq" id="WP_123914063.1">
    <property type="nucleotide sequence ID" value="NZ_RKRA01000001.1"/>
</dbReference>
<feature type="domain" description="HTH gntR-type" evidence="5">
    <location>
        <begin position="1"/>
        <end position="66"/>
    </location>
</feature>
<evidence type="ECO:0000256" key="2">
    <source>
        <dbReference type="ARBA" id="ARBA00023125"/>
    </source>
</evidence>